<dbReference type="AlphaFoldDB" id="A0A9D4LAZ9"/>
<dbReference type="SUPFAM" id="SSF52047">
    <property type="entry name" value="RNI-like"/>
    <property type="match status" value="1"/>
</dbReference>
<comment type="caution">
    <text evidence="1">The sequence shown here is derived from an EMBL/GenBank/DDBJ whole genome shotgun (WGS) entry which is preliminary data.</text>
</comment>
<gene>
    <name evidence="1" type="ORF">DPMN_097051</name>
</gene>
<accession>A0A9D4LAZ9</accession>
<evidence type="ECO:0000313" key="2">
    <source>
        <dbReference type="Proteomes" id="UP000828390"/>
    </source>
</evidence>
<proteinExistence type="predicted"/>
<keyword evidence="2" id="KW-1185">Reference proteome</keyword>
<reference evidence="1" key="2">
    <citation type="submission" date="2020-11" db="EMBL/GenBank/DDBJ databases">
        <authorList>
            <person name="McCartney M.A."/>
            <person name="Auch B."/>
            <person name="Kono T."/>
            <person name="Mallez S."/>
            <person name="Becker A."/>
            <person name="Gohl D.M."/>
            <person name="Silverstein K.A.T."/>
            <person name="Koren S."/>
            <person name="Bechman K.B."/>
            <person name="Herman A."/>
            <person name="Abrahante J.E."/>
            <person name="Garbe J."/>
        </authorList>
    </citation>
    <scope>NUCLEOTIDE SEQUENCE</scope>
    <source>
        <strain evidence="1">Duluth1</strain>
        <tissue evidence="1">Whole animal</tissue>
    </source>
</reference>
<evidence type="ECO:0000313" key="1">
    <source>
        <dbReference type="EMBL" id="KAH3854508.1"/>
    </source>
</evidence>
<dbReference type="EMBL" id="JAIWYP010000003">
    <property type="protein sequence ID" value="KAH3854508.1"/>
    <property type="molecule type" value="Genomic_DNA"/>
</dbReference>
<sequence length="198" mass="23128">MQTECQRVSLRLSGAWANLKDHQILTLTQLLSSLTAMETLSITADMDSAELWESLRGLNIKSLSLKGTQGRLKVEYIAWLSQSLSTLTQPETLIMNANTYSDIHLTQSLKSINFSYERLFPWELRELVNKLIELNQIIQCILEFDCSRRIDEYITIKQELDEMTHVEVNRLRIYHRSRDTYMENTEYTISMKLLINCD</sequence>
<reference evidence="1" key="1">
    <citation type="journal article" date="2019" name="bioRxiv">
        <title>The Genome of the Zebra Mussel, Dreissena polymorpha: A Resource for Invasive Species Research.</title>
        <authorList>
            <person name="McCartney M.A."/>
            <person name="Auch B."/>
            <person name="Kono T."/>
            <person name="Mallez S."/>
            <person name="Zhang Y."/>
            <person name="Obille A."/>
            <person name="Becker A."/>
            <person name="Abrahante J.E."/>
            <person name="Garbe J."/>
            <person name="Badalamenti J.P."/>
            <person name="Herman A."/>
            <person name="Mangelson H."/>
            <person name="Liachko I."/>
            <person name="Sullivan S."/>
            <person name="Sone E.D."/>
            <person name="Koren S."/>
            <person name="Silverstein K.A.T."/>
            <person name="Beckman K.B."/>
            <person name="Gohl D.M."/>
        </authorList>
    </citation>
    <scope>NUCLEOTIDE SEQUENCE</scope>
    <source>
        <strain evidence="1">Duluth1</strain>
        <tissue evidence="1">Whole animal</tissue>
    </source>
</reference>
<protein>
    <submittedName>
        <fullName evidence="1">Uncharacterized protein</fullName>
    </submittedName>
</protein>
<organism evidence="1 2">
    <name type="scientific">Dreissena polymorpha</name>
    <name type="common">Zebra mussel</name>
    <name type="synonym">Mytilus polymorpha</name>
    <dbReference type="NCBI Taxonomy" id="45954"/>
    <lineage>
        <taxon>Eukaryota</taxon>
        <taxon>Metazoa</taxon>
        <taxon>Spiralia</taxon>
        <taxon>Lophotrochozoa</taxon>
        <taxon>Mollusca</taxon>
        <taxon>Bivalvia</taxon>
        <taxon>Autobranchia</taxon>
        <taxon>Heteroconchia</taxon>
        <taxon>Euheterodonta</taxon>
        <taxon>Imparidentia</taxon>
        <taxon>Neoheterodontei</taxon>
        <taxon>Myida</taxon>
        <taxon>Dreissenoidea</taxon>
        <taxon>Dreissenidae</taxon>
        <taxon>Dreissena</taxon>
    </lineage>
</organism>
<dbReference type="Proteomes" id="UP000828390">
    <property type="component" value="Unassembled WGS sequence"/>
</dbReference>
<name>A0A9D4LAZ9_DREPO</name>